<dbReference type="OrthoDB" id="9803397at2"/>
<dbReference type="Pfam" id="PF13237">
    <property type="entry name" value="Fer4_10"/>
    <property type="match status" value="1"/>
</dbReference>
<feature type="domain" description="4Fe-4S ferredoxin-type" evidence="1">
    <location>
        <begin position="4"/>
        <end position="33"/>
    </location>
</feature>
<evidence type="ECO:0000313" key="2">
    <source>
        <dbReference type="EMBL" id="TGG88713.1"/>
    </source>
</evidence>
<protein>
    <submittedName>
        <fullName evidence="2">4Fe-4S dicluster domain-containing protein</fullName>
    </submittedName>
</protein>
<dbReference type="Proteomes" id="UP000297288">
    <property type="component" value="Unassembled WGS sequence"/>
</dbReference>
<feature type="domain" description="4Fe-4S ferredoxin-type" evidence="1">
    <location>
        <begin position="34"/>
        <end position="63"/>
    </location>
</feature>
<accession>A0A4Z0W0W3</accession>
<dbReference type="EMBL" id="SRME01000001">
    <property type="protein sequence ID" value="TGG88713.1"/>
    <property type="molecule type" value="Genomic_DNA"/>
</dbReference>
<dbReference type="PANTHER" id="PTHR42895">
    <property type="entry name" value="IRON-SULFUR CLUSTER-BINDING PROTEIN-RELATED"/>
    <property type="match status" value="1"/>
</dbReference>
<dbReference type="PROSITE" id="PS51379">
    <property type="entry name" value="4FE4S_FER_2"/>
    <property type="match status" value="2"/>
</dbReference>
<reference evidence="2 3" key="1">
    <citation type="submission" date="2019-04" db="EMBL/GenBank/DDBJ databases">
        <title>Draft genome sequence data and analysis of a Fermenting Bacterium, Geotoga petraea strain HO-Geo1, isolated from heavy-oil petroleum reservoir in Russia.</title>
        <authorList>
            <person name="Grouzdev D.S."/>
            <person name="Semenova E.M."/>
            <person name="Sokolova D.S."/>
            <person name="Tourova T.P."/>
            <person name="Poltaraus A.B."/>
            <person name="Nazina T.N."/>
        </authorList>
    </citation>
    <scope>NUCLEOTIDE SEQUENCE [LARGE SCALE GENOMIC DNA]</scope>
    <source>
        <strain evidence="2 3">HO-Geo1</strain>
    </source>
</reference>
<evidence type="ECO:0000313" key="3">
    <source>
        <dbReference type="Proteomes" id="UP000297288"/>
    </source>
</evidence>
<dbReference type="AlphaFoldDB" id="A0A4Z0W0W3"/>
<sequence length="273" mass="30862">MLREIIEIDEDKCNGCGLCIPNCDEGTLQIIDGKARLINDLFCDGLGACVGHCPEGAMKVVVREAEKYDERKVMENIVKGGPNVIKAHLQHLKDHDQLDLFLQGVEYLKEKGIDNPLKGNKLRIYKEESHCEGCFGNNETTEKNDKEYELKQWPVQMHLINPIVPDFENSDLFLCADCVAFSVKDFHNKFLKDRKLAIACPKLDSNQQMYLDKMIAFLNVSDIKSLTVGIMEVPCCGGLVRLAQKAREASGRNIDINIIKFNTKGRVIEEFKI</sequence>
<dbReference type="SUPFAM" id="SSF54862">
    <property type="entry name" value="4Fe-4S ferredoxins"/>
    <property type="match status" value="1"/>
</dbReference>
<comment type="caution">
    <text evidence="2">The sequence shown here is derived from an EMBL/GenBank/DDBJ whole genome shotgun (WGS) entry which is preliminary data.</text>
</comment>
<dbReference type="RefSeq" id="WP_135402399.1">
    <property type="nucleotide sequence ID" value="NZ_SRME01000001.1"/>
</dbReference>
<dbReference type="PANTHER" id="PTHR42895:SF1">
    <property type="entry name" value="IRON-SULFUR CLUSTER PROTEIN"/>
    <property type="match status" value="1"/>
</dbReference>
<dbReference type="Gene3D" id="3.30.70.20">
    <property type="match status" value="1"/>
</dbReference>
<gene>
    <name evidence="2" type="ORF">E4650_00475</name>
</gene>
<dbReference type="InterPro" id="IPR052911">
    <property type="entry name" value="Corrinoid_activation_enz"/>
</dbReference>
<dbReference type="InterPro" id="IPR017896">
    <property type="entry name" value="4Fe4S_Fe-S-bd"/>
</dbReference>
<evidence type="ECO:0000259" key="1">
    <source>
        <dbReference type="PROSITE" id="PS51379"/>
    </source>
</evidence>
<organism evidence="2 3">
    <name type="scientific">Geotoga petraea</name>
    <dbReference type="NCBI Taxonomy" id="28234"/>
    <lineage>
        <taxon>Bacteria</taxon>
        <taxon>Thermotogati</taxon>
        <taxon>Thermotogota</taxon>
        <taxon>Thermotogae</taxon>
        <taxon>Petrotogales</taxon>
        <taxon>Petrotogaceae</taxon>
        <taxon>Geotoga</taxon>
    </lineage>
</organism>
<proteinExistence type="predicted"/>
<name>A0A4Z0W0W3_9BACT</name>